<protein>
    <recommendedName>
        <fullName evidence="8">Major facilitator superfamily (MFS) profile domain-containing protein</fullName>
    </recommendedName>
</protein>
<feature type="compositionally biased region" description="Low complexity" evidence="6">
    <location>
        <begin position="248"/>
        <end position="263"/>
    </location>
</feature>
<keyword evidence="4 7" id="KW-1133">Transmembrane helix</keyword>
<name>A0ABQ6I135_9MICO</name>
<comment type="subcellular location">
    <subcellularLocation>
        <location evidence="1">Cell membrane</location>
        <topology evidence="1">Multi-pass membrane protein</topology>
    </subcellularLocation>
</comment>
<evidence type="ECO:0000313" key="10">
    <source>
        <dbReference type="Proteomes" id="UP001157091"/>
    </source>
</evidence>
<feature type="region of interest" description="Disordered" evidence="6">
    <location>
        <begin position="199"/>
        <end position="271"/>
    </location>
</feature>
<feature type="domain" description="Major facilitator superfamily (MFS) profile" evidence="8">
    <location>
        <begin position="18"/>
        <end position="271"/>
    </location>
</feature>
<feature type="transmembrane region" description="Helical" evidence="7">
    <location>
        <begin position="84"/>
        <end position="103"/>
    </location>
</feature>
<dbReference type="PROSITE" id="PS50850">
    <property type="entry name" value="MFS"/>
    <property type="match status" value="1"/>
</dbReference>
<keyword evidence="5 7" id="KW-0472">Membrane</keyword>
<dbReference type="Proteomes" id="UP001157091">
    <property type="component" value="Unassembled WGS sequence"/>
</dbReference>
<evidence type="ECO:0000256" key="3">
    <source>
        <dbReference type="ARBA" id="ARBA00022692"/>
    </source>
</evidence>
<dbReference type="PANTHER" id="PTHR43124:SF3">
    <property type="entry name" value="CHLORAMPHENICOL EFFLUX PUMP RV0191"/>
    <property type="match status" value="1"/>
</dbReference>
<dbReference type="InterPro" id="IPR050189">
    <property type="entry name" value="MFS_Efflux_Transporters"/>
</dbReference>
<organism evidence="9 10">
    <name type="scientific">Luteimicrobium album</name>
    <dbReference type="NCBI Taxonomy" id="1054550"/>
    <lineage>
        <taxon>Bacteria</taxon>
        <taxon>Bacillati</taxon>
        <taxon>Actinomycetota</taxon>
        <taxon>Actinomycetes</taxon>
        <taxon>Micrococcales</taxon>
        <taxon>Luteimicrobium</taxon>
    </lineage>
</organism>
<feature type="transmembrane region" description="Helical" evidence="7">
    <location>
        <begin position="170"/>
        <end position="192"/>
    </location>
</feature>
<keyword evidence="10" id="KW-1185">Reference proteome</keyword>
<dbReference type="SUPFAM" id="SSF103473">
    <property type="entry name" value="MFS general substrate transporter"/>
    <property type="match status" value="1"/>
</dbReference>
<feature type="transmembrane region" description="Helical" evidence="7">
    <location>
        <begin position="109"/>
        <end position="130"/>
    </location>
</feature>
<evidence type="ECO:0000313" key="9">
    <source>
        <dbReference type="EMBL" id="GMA24463.1"/>
    </source>
</evidence>
<dbReference type="Pfam" id="PF07690">
    <property type="entry name" value="MFS_1"/>
    <property type="match status" value="1"/>
</dbReference>
<feature type="compositionally biased region" description="Low complexity" evidence="6">
    <location>
        <begin position="199"/>
        <end position="223"/>
    </location>
</feature>
<dbReference type="InterPro" id="IPR011701">
    <property type="entry name" value="MFS"/>
</dbReference>
<proteinExistence type="predicted"/>
<evidence type="ECO:0000256" key="5">
    <source>
        <dbReference type="ARBA" id="ARBA00023136"/>
    </source>
</evidence>
<dbReference type="Gene3D" id="1.20.1250.20">
    <property type="entry name" value="MFS general substrate transporter like domains"/>
    <property type="match status" value="1"/>
</dbReference>
<evidence type="ECO:0000256" key="7">
    <source>
        <dbReference type="SAM" id="Phobius"/>
    </source>
</evidence>
<dbReference type="InterPro" id="IPR020846">
    <property type="entry name" value="MFS_dom"/>
</dbReference>
<keyword evidence="3 7" id="KW-0812">Transmembrane</keyword>
<evidence type="ECO:0000256" key="2">
    <source>
        <dbReference type="ARBA" id="ARBA00022475"/>
    </source>
</evidence>
<feature type="transmembrane region" description="Helical" evidence="7">
    <location>
        <begin position="142"/>
        <end position="164"/>
    </location>
</feature>
<sequence>MSAPALTAAPRRARVPGVVLLLAAVTFCLGTSEFMIAGLLEQIADDLHVSIPQAGLLITAFAVGMVVGAPAMAVLTLRLPTRSTLVLMTVVFAAAHVLGALAPGYGVLLVSRVVAAVACGGYWAVAAVHAHRASPPEVVGRSLAALVGGLTIANLVGVPGGAWLGERYGWRTAFWVIAVVTVLAAVLVAATVRAPRAADAAPSAPATSWRRSSACSGRAASGSRSRRRRSSRRPCSPRSRTSRRCSRGSRASTPTPCRSPSSGSGSGRSSG</sequence>
<keyword evidence="2" id="KW-1003">Cell membrane</keyword>
<evidence type="ECO:0000256" key="4">
    <source>
        <dbReference type="ARBA" id="ARBA00022989"/>
    </source>
</evidence>
<comment type="caution">
    <text evidence="9">The sequence shown here is derived from an EMBL/GenBank/DDBJ whole genome shotgun (WGS) entry which is preliminary data.</text>
</comment>
<gene>
    <name evidence="9" type="ORF">GCM10025864_22220</name>
</gene>
<feature type="transmembrane region" description="Helical" evidence="7">
    <location>
        <begin position="54"/>
        <end position="77"/>
    </location>
</feature>
<accession>A0ABQ6I135</accession>
<evidence type="ECO:0000256" key="6">
    <source>
        <dbReference type="SAM" id="MobiDB-lite"/>
    </source>
</evidence>
<dbReference type="EMBL" id="BSUK01000001">
    <property type="protein sequence ID" value="GMA24463.1"/>
    <property type="molecule type" value="Genomic_DNA"/>
</dbReference>
<evidence type="ECO:0000259" key="8">
    <source>
        <dbReference type="PROSITE" id="PS50850"/>
    </source>
</evidence>
<reference evidence="10" key="1">
    <citation type="journal article" date="2019" name="Int. J. Syst. Evol. Microbiol.">
        <title>The Global Catalogue of Microorganisms (GCM) 10K type strain sequencing project: providing services to taxonomists for standard genome sequencing and annotation.</title>
        <authorList>
            <consortium name="The Broad Institute Genomics Platform"/>
            <consortium name="The Broad Institute Genome Sequencing Center for Infectious Disease"/>
            <person name="Wu L."/>
            <person name="Ma J."/>
        </authorList>
    </citation>
    <scope>NUCLEOTIDE SEQUENCE [LARGE SCALE GENOMIC DNA]</scope>
    <source>
        <strain evidence="10">NBRC 106348</strain>
    </source>
</reference>
<evidence type="ECO:0000256" key="1">
    <source>
        <dbReference type="ARBA" id="ARBA00004651"/>
    </source>
</evidence>
<dbReference type="InterPro" id="IPR036259">
    <property type="entry name" value="MFS_trans_sf"/>
</dbReference>
<dbReference type="PANTHER" id="PTHR43124">
    <property type="entry name" value="PURINE EFFLUX PUMP PBUE"/>
    <property type="match status" value="1"/>
</dbReference>